<dbReference type="Proteomes" id="UP001500037">
    <property type="component" value="Unassembled WGS sequence"/>
</dbReference>
<dbReference type="InterPro" id="IPR011037">
    <property type="entry name" value="Pyrv_Knase-like_insert_dom_sf"/>
</dbReference>
<evidence type="ECO:0000313" key="3">
    <source>
        <dbReference type="Proteomes" id="UP001500037"/>
    </source>
</evidence>
<dbReference type="PROSITE" id="PS51340">
    <property type="entry name" value="MOSC"/>
    <property type="match status" value="1"/>
</dbReference>
<sequence>MRIGTVRELWRYPVKSMLGEALREAEVDERGVRGDRALALVDRESGRVASAKNPRLWRALLTLSASRGADGRVRIVRADGGELKAEELSAVLGRPVELTGEPPQDATLDRARPEEVLSAGVRARVTVDVSRVGSASPPGTFFDYAPLHLLSTASLARIGALSPRGSVEAVRYRPNLVIEPDPGAPGEGQDPGFVEDGWLGRELAIGARLRVRAVVATPRCAVPTLAHGRLPRDPQALRVPARHHRVEPLPGMGPHPCVGVYAQVLESGPVAEGDEVRLL</sequence>
<feature type="domain" description="MOSC" evidence="1">
    <location>
        <begin position="119"/>
        <end position="279"/>
    </location>
</feature>
<reference evidence="2 3" key="1">
    <citation type="journal article" date="2019" name="Int. J. Syst. Evol. Microbiol.">
        <title>The Global Catalogue of Microorganisms (GCM) 10K type strain sequencing project: providing services to taxonomists for standard genome sequencing and annotation.</title>
        <authorList>
            <consortium name="The Broad Institute Genomics Platform"/>
            <consortium name="The Broad Institute Genome Sequencing Center for Infectious Disease"/>
            <person name="Wu L."/>
            <person name="Ma J."/>
        </authorList>
    </citation>
    <scope>NUCLEOTIDE SEQUENCE [LARGE SCALE GENOMIC DNA]</scope>
    <source>
        <strain evidence="2 3">JCM 13004</strain>
    </source>
</reference>
<proteinExistence type="predicted"/>
<keyword evidence="3" id="KW-1185">Reference proteome</keyword>
<organism evidence="2 3">
    <name type="scientific">Kitasatospora nipponensis</name>
    <dbReference type="NCBI Taxonomy" id="258049"/>
    <lineage>
        <taxon>Bacteria</taxon>
        <taxon>Bacillati</taxon>
        <taxon>Actinomycetota</taxon>
        <taxon>Actinomycetes</taxon>
        <taxon>Kitasatosporales</taxon>
        <taxon>Streptomycetaceae</taxon>
        <taxon>Kitasatospora</taxon>
    </lineage>
</organism>
<dbReference type="RefSeq" id="WP_344443428.1">
    <property type="nucleotide sequence ID" value="NZ_BAAALF010000078.1"/>
</dbReference>
<dbReference type="InterPro" id="IPR005302">
    <property type="entry name" value="MoCF_Sase_C"/>
</dbReference>
<name>A0ABN1WGL4_9ACTN</name>
<gene>
    <name evidence="2" type="ORF">GCM10009665_42470</name>
</gene>
<accession>A0ABN1WGL4</accession>
<evidence type="ECO:0000259" key="1">
    <source>
        <dbReference type="PROSITE" id="PS51340"/>
    </source>
</evidence>
<dbReference type="Pfam" id="PF03476">
    <property type="entry name" value="MOSC_N"/>
    <property type="match status" value="1"/>
</dbReference>
<dbReference type="Pfam" id="PF03473">
    <property type="entry name" value="MOSC"/>
    <property type="match status" value="1"/>
</dbReference>
<dbReference type="InterPro" id="IPR005303">
    <property type="entry name" value="MOCOS_middle"/>
</dbReference>
<comment type="caution">
    <text evidence="2">The sequence shown here is derived from an EMBL/GenBank/DDBJ whole genome shotgun (WGS) entry which is preliminary data.</text>
</comment>
<protein>
    <submittedName>
        <fullName evidence="2">MOSC domain-containing protein</fullName>
    </submittedName>
</protein>
<dbReference type="EMBL" id="BAAALF010000078">
    <property type="protein sequence ID" value="GAA1247012.1"/>
    <property type="molecule type" value="Genomic_DNA"/>
</dbReference>
<evidence type="ECO:0000313" key="2">
    <source>
        <dbReference type="EMBL" id="GAA1247012.1"/>
    </source>
</evidence>
<dbReference type="SUPFAM" id="SSF50800">
    <property type="entry name" value="PK beta-barrel domain-like"/>
    <property type="match status" value="1"/>
</dbReference>